<protein>
    <submittedName>
        <fullName evidence="2">Uncharacterized protein</fullName>
    </submittedName>
</protein>
<sequence>MPHATSAPLDLYPPVSHDPRWWWVVAGCLVVAAGVAWGCRRVLAAIDSAAAGDDLATLETLRAAALRDLEEAEDASRRGESDRAVCRRISIALRRFVAVVCDTDLDYEGLGDLSRHADEDARLKPVVEVVERCYQVEFDPRGHDVDPDELLSVAVRTVRSWS</sequence>
<gene>
    <name evidence="2" type="ORF">KB1_17800</name>
</gene>
<feature type="transmembrane region" description="Helical" evidence="1">
    <location>
        <begin position="20"/>
        <end position="39"/>
    </location>
</feature>
<keyword evidence="1" id="KW-1133">Transmembrane helix</keyword>
<reference evidence="2" key="1">
    <citation type="submission" date="2021-06" db="EMBL/GenBank/DDBJ databases">
        <title>Genome sequence of Cutibacterium modestum strain KB17-24694.</title>
        <authorList>
            <person name="Dekio I."/>
            <person name="Asahina A."/>
            <person name="Nishida M."/>
        </authorList>
    </citation>
    <scope>NUCLEOTIDE SEQUENCE</scope>
    <source>
        <strain evidence="2">KB17-24694</strain>
    </source>
</reference>
<dbReference type="Proteomes" id="UP000825072">
    <property type="component" value="Chromosome 1"/>
</dbReference>
<proteinExistence type="predicted"/>
<dbReference type="GeneID" id="92881026"/>
<evidence type="ECO:0000313" key="2">
    <source>
        <dbReference type="EMBL" id="BCY25790.1"/>
    </source>
</evidence>
<evidence type="ECO:0000313" key="3">
    <source>
        <dbReference type="Proteomes" id="UP000825072"/>
    </source>
</evidence>
<dbReference type="EMBL" id="AP024747">
    <property type="protein sequence ID" value="BCY25790.1"/>
    <property type="molecule type" value="Genomic_DNA"/>
</dbReference>
<organism evidence="2 3">
    <name type="scientific">Cutibacterium modestum</name>
    <dbReference type="NCBI Taxonomy" id="2559073"/>
    <lineage>
        <taxon>Bacteria</taxon>
        <taxon>Bacillati</taxon>
        <taxon>Actinomycetota</taxon>
        <taxon>Actinomycetes</taxon>
        <taxon>Propionibacteriales</taxon>
        <taxon>Propionibacteriaceae</taxon>
        <taxon>Cutibacterium</taxon>
    </lineage>
</organism>
<accession>A0AAD1NW65</accession>
<name>A0AAD1NW65_9ACTN</name>
<dbReference type="RefSeq" id="WP_002528530.1">
    <property type="nucleotide sequence ID" value="NZ_AP024747.1"/>
</dbReference>
<dbReference type="AlphaFoldDB" id="A0AAD1NW65"/>
<keyword evidence="1" id="KW-0812">Transmembrane</keyword>
<keyword evidence="1" id="KW-0472">Membrane</keyword>
<evidence type="ECO:0000256" key="1">
    <source>
        <dbReference type="SAM" id="Phobius"/>
    </source>
</evidence>